<dbReference type="GO" id="GO:0006487">
    <property type="term" value="P:protein N-linked glycosylation"/>
    <property type="evidence" value="ECO:0007669"/>
    <property type="project" value="TreeGrafter"/>
</dbReference>
<evidence type="ECO:0000256" key="9">
    <source>
        <dbReference type="ARBA" id="ARBA00023136"/>
    </source>
</evidence>
<name>C1E537_MICCC</name>
<dbReference type="InParanoid" id="C1E537"/>
<evidence type="ECO:0000313" key="12">
    <source>
        <dbReference type="EMBL" id="ACO62824.1"/>
    </source>
</evidence>
<dbReference type="RefSeq" id="XP_002501566.1">
    <property type="nucleotide sequence ID" value="XM_002501520.1"/>
</dbReference>
<dbReference type="FunCoup" id="C1E537">
    <property type="interactions" value="1858"/>
</dbReference>
<dbReference type="EMBL" id="CP001325">
    <property type="protein sequence ID" value="ACO62824.1"/>
    <property type="molecule type" value="Genomic_DNA"/>
</dbReference>
<dbReference type="Pfam" id="PF03155">
    <property type="entry name" value="Alg6_Alg8"/>
    <property type="match status" value="1"/>
</dbReference>
<dbReference type="UniPathway" id="UPA00378"/>
<organism evidence="12 13">
    <name type="scientific">Micromonas commoda (strain RCC299 / NOUM17 / CCMP2709)</name>
    <name type="common">Picoplanktonic green alga</name>
    <dbReference type="NCBI Taxonomy" id="296587"/>
    <lineage>
        <taxon>Eukaryota</taxon>
        <taxon>Viridiplantae</taxon>
        <taxon>Chlorophyta</taxon>
        <taxon>Mamiellophyceae</taxon>
        <taxon>Mamiellales</taxon>
        <taxon>Mamiellaceae</taxon>
        <taxon>Micromonas</taxon>
    </lineage>
</organism>
<dbReference type="OrthoDB" id="1689333at2759"/>
<dbReference type="eggNOG" id="KOG2576">
    <property type="taxonomic scope" value="Eukaryota"/>
</dbReference>
<feature type="transmembrane region" description="Helical" evidence="10">
    <location>
        <begin position="549"/>
        <end position="569"/>
    </location>
</feature>
<dbReference type="Proteomes" id="UP000002009">
    <property type="component" value="Chromosome 4"/>
</dbReference>
<keyword evidence="9 10" id="KW-0472">Membrane</keyword>
<dbReference type="OMA" id="YLAPPFG"/>
<dbReference type="InterPro" id="IPR004856">
    <property type="entry name" value="Glyco_trans_ALG6/ALG8"/>
</dbReference>
<feature type="transmembrane region" description="Helical" evidence="10">
    <location>
        <begin position="396"/>
        <end position="414"/>
    </location>
</feature>
<feature type="transmembrane region" description="Helical" evidence="10">
    <location>
        <begin position="420"/>
        <end position="440"/>
    </location>
</feature>
<dbReference type="GeneID" id="8242852"/>
<dbReference type="GO" id="GO:0042283">
    <property type="term" value="F:dolichyl pyrophosphate Glc1Man9GlcNAc2 alpha-1,3-glucosyltransferase activity"/>
    <property type="evidence" value="ECO:0007669"/>
    <property type="project" value="TreeGrafter"/>
</dbReference>
<evidence type="ECO:0000313" key="13">
    <source>
        <dbReference type="Proteomes" id="UP000002009"/>
    </source>
</evidence>
<evidence type="ECO:0000256" key="8">
    <source>
        <dbReference type="ARBA" id="ARBA00022989"/>
    </source>
</evidence>
<feature type="region of interest" description="Disordered" evidence="11">
    <location>
        <begin position="1"/>
        <end position="22"/>
    </location>
</feature>
<dbReference type="PANTHER" id="PTHR12413">
    <property type="entry name" value="DOLICHYL GLYCOSYLTRANSFERASE"/>
    <property type="match status" value="1"/>
</dbReference>
<dbReference type="EC" id="2.4.1.-" evidence="10"/>
<feature type="transmembrane region" description="Helical" evidence="10">
    <location>
        <begin position="520"/>
        <end position="542"/>
    </location>
</feature>
<evidence type="ECO:0000256" key="4">
    <source>
        <dbReference type="ARBA" id="ARBA00022676"/>
    </source>
</evidence>
<sequence>MSDRRAHIGGIGSGEPPSRWTKNLPNAPTVRALVLVTALKVLLVPCYRSTDFEVHRNWLAVTHSLPPARWYTENTSQWTLDYPPLFAWFERALASVAAFVDPGMLTIRSDPYESFATVVFQRCTVMAADVVLFIGVLWQTSPSLLGSSSRSGVTSRALALTLVAFSPGLLMVDHVHFQYNGMVIGLHVCALTAAHAQRPVLAAVLFSVLVHTKHIFAFAAPAMAAHLLAHHAWAEWRWIGSIDRVGASRRVFAFAASAIAVTAVSFYPIWRAGAMQAMLARLFPFGRGLSHAYWAPNFWAIYNFADKCALVAARRVGLGGYFPAPVGYMAGGMAGHGGTGAQTHAVLPTVTPAIALAVVAVSMAPGVVEHSRTLWPRDRSTSLAQLRRGWQLQRHVHLLRLTAHVTLCAFMFGWHVHEKASLMVTVPLALALALDNANLAGEEGRRRFVFHASEYVFVATVATYAVSPLLFQPREWPIKALVQVIGVVVTRGTLRVAASKCGQKGGKGVEPVVLLGRLQWAYLVLGLPALEWYVTWGHAWVFGAGRMEFLPLMLTSTYCAAGISFAYFVQAAGYFGMDVSNAYTHPCITTRQGARR</sequence>
<protein>
    <recommendedName>
        <fullName evidence="10">Alpha-1,3-glucosyltransferase</fullName>
        <ecNumber evidence="10">2.4.1.-</ecNumber>
    </recommendedName>
</protein>
<dbReference type="KEGG" id="mis:MICPUN_58254"/>
<evidence type="ECO:0000256" key="6">
    <source>
        <dbReference type="ARBA" id="ARBA00022692"/>
    </source>
</evidence>
<feature type="transmembrane region" description="Helical" evidence="10">
    <location>
        <begin position="452"/>
        <end position="471"/>
    </location>
</feature>
<evidence type="ECO:0000256" key="7">
    <source>
        <dbReference type="ARBA" id="ARBA00022824"/>
    </source>
</evidence>
<evidence type="ECO:0000256" key="3">
    <source>
        <dbReference type="ARBA" id="ARBA00008715"/>
    </source>
</evidence>
<comment type="pathway">
    <text evidence="2 10">Protein modification; protein glycosylation.</text>
</comment>
<feature type="transmembrane region" description="Helical" evidence="10">
    <location>
        <begin position="251"/>
        <end position="270"/>
    </location>
</feature>
<keyword evidence="4 10" id="KW-0328">Glycosyltransferase</keyword>
<evidence type="ECO:0000256" key="10">
    <source>
        <dbReference type="RuleBase" id="RU363110"/>
    </source>
</evidence>
<accession>C1E537</accession>
<keyword evidence="7 10" id="KW-0256">Endoplasmic reticulum</keyword>
<dbReference type="STRING" id="296587.C1E537"/>
<evidence type="ECO:0000256" key="11">
    <source>
        <dbReference type="SAM" id="MobiDB-lite"/>
    </source>
</evidence>
<reference evidence="12 13" key="1">
    <citation type="journal article" date="2009" name="Science">
        <title>Green evolution and dynamic adaptations revealed by genomes of the marine picoeukaryotes Micromonas.</title>
        <authorList>
            <person name="Worden A.Z."/>
            <person name="Lee J.H."/>
            <person name="Mock T."/>
            <person name="Rouze P."/>
            <person name="Simmons M.P."/>
            <person name="Aerts A.L."/>
            <person name="Allen A.E."/>
            <person name="Cuvelier M.L."/>
            <person name="Derelle E."/>
            <person name="Everett M.V."/>
            <person name="Foulon E."/>
            <person name="Grimwood J."/>
            <person name="Gundlach H."/>
            <person name="Henrissat B."/>
            <person name="Napoli C."/>
            <person name="McDonald S.M."/>
            <person name="Parker M.S."/>
            <person name="Rombauts S."/>
            <person name="Salamov A."/>
            <person name="Von Dassow P."/>
            <person name="Badger J.H."/>
            <person name="Coutinho P.M."/>
            <person name="Demir E."/>
            <person name="Dubchak I."/>
            <person name="Gentemann C."/>
            <person name="Eikrem W."/>
            <person name="Gready J.E."/>
            <person name="John U."/>
            <person name="Lanier W."/>
            <person name="Lindquist E.A."/>
            <person name="Lucas S."/>
            <person name="Mayer K.F."/>
            <person name="Moreau H."/>
            <person name="Not F."/>
            <person name="Otillar R."/>
            <person name="Panaud O."/>
            <person name="Pangilinan J."/>
            <person name="Paulsen I."/>
            <person name="Piegu B."/>
            <person name="Poliakov A."/>
            <person name="Robbens S."/>
            <person name="Schmutz J."/>
            <person name="Toulza E."/>
            <person name="Wyss T."/>
            <person name="Zelensky A."/>
            <person name="Zhou K."/>
            <person name="Armbrust E.V."/>
            <person name="Bhattacharya D."/>
            <person name="Goodenough U.W."/>
            <person name="Van de Peer Y."/>
            <person name="Grigoriev I.V."/>
        </authorList>
    </citation>
    <scope>NUCLEOTIDE SEQUENCE [LARGE SCALE GENOMIC DNA]</scope>
    <source>
        <strain evidence="13">RCC299 / NOUM17</strain>
    </source>
</reference>
<keyword evidence="13" id="KW-1185">Reference proteome</keyword>
<dbReference type="CAZy" id="GT57">
    <property type="family name" value="Glycosyltransferase Family 57"/>
</dbReference>
<keyword evidence="5 10" id="KW-0808">Transferase</keyword>
<dbReference type="GO" id="GO:0005789">
    <property type="term" value="C:endoplasmic reticulum membrane"/>
    <property type="evidence" value="ECO:0007669"/>
    <property type="project" value="UniProtKB-SubCell"/>
</dbReference>
<proteinExistence type="inferred from homology"/>
<evidence type="ECO:0000256" key="1">
    <source>
        <dbReference type="ARBA" id="ARBA00004477"/>
    </source>
</evidence>
<dbReference type="PANTHER" id="PTHR12413:SF2">
    <property type="entry name" value="DOLICHYL PYROPHOSPHATE GLC1MAN9GLCNAC2 ALPHA-1,3-GLUCOSYLTRANSFERASE-RELATED"/>
    <property type="match status" value="1"/>
</dbReference>
<comment type="similarity">
    <text evidence="3 10">Belongs to the ALG6/ALG8 glucosyltransferase family.</text>
</comment>
<comment type="subcellular location">
    <subcellularLocation>
        <location evidence="1 10">Endoplasmic reticulum membrane</location>
        <topology evidence="1 10">Multi-pass membrane protein</topology>
    </subcellularLocation>
</comment>
<evidence type="ECO:0000256" key="2">
    <source>
        <dbReference type="ARBA" id="ARBA00004922"/>
    </source>
</evidence>
<evidence type="ECO:0000256" key="5">
    <source>
        <dbReference type="ARBA" id="ARBA00022679"/>
    </source>
</evidence>
<comment type="caution">
    <text evidence="10">Lacks conserved residue(s) required for the propagation of feature annotation.</text>
</comment>
<keyword evidence="6 10" id="KW-0812">Transmembrane</keyword>
<gene>
    <name evidence="12" type="ORF">MICPUN_58254</name>
</gene>
<keyword evidence="8 10" id="KW-1133">Transmembrane helix</keyword>
<dbReference type="AlphaFoldDB" id="C1E537"/>
<feature type="transmembrane region" description="Helical" evidence="10">
    <location>
        <begin position="353"/>
        <end position="375"/>
    </location>
</feature>